<proteinExistence type="predicted"/>
<dbReference type="EMBL" id="BAAAPO010000007">
    <property type="protein sequence ID" value="GAA1782230.1"/>
    <property type="molecule type" value="Genomic_DNA"/>
</dbReference>
<organism evidence="2 3">
    <name type="scientific">Nostocoides veronense</name>
    <dbReference type="NCBI Taxonomy" id="330836"/>
    <lineage>
        <taxon>Bacteria</taxon>
        <taxon>Bacillati</taxon>
        <taxon>Actinomycetota</taxon>
        <taxon>Actinomycetes</taxon>
        <taxon>Micrococcales</taxon>
        <taxon>Intrasporangiaceae</taxon>
        <taxon>Nostocoides</taxon>
    </lineage>
</organism>
<evidence type="ECO:0000313" key="2">
    <source>
        <dbReference type="EMBL" id="GAA1782230.1"/>
    </source>
</evidence>
<name>A0ABN2LB25_9MICO</name>
<evidence type="ECO:0000259" key="1">
    <source>
        <dbReference type="Pfam" id="PF07811"/>
    </source>
</evidence>
<gene>
    <name evidence="2" type="ORF">GCM10009811_04710</name>
</gene>
<accession>A0ABN2LB25</accession>
<dbReference type="InterPro" id="IPR012495">
    <property type="entry name" value="TadE-like_dom"/>
</dbReference>
<protein>
    <recommendedName>
        <fullName evidence="1">TadE-like domain-containing protein</fullName>
    </recommendedName>
</protein>
<evidence type="ECO:0000313" key="3">
    <source>
        <dbReference type="Proteomes" id="UP001499938"/>
    </source>
</evidence>
<sequence length="116" mass="12168">MADFALVAGLLMFVFAAVFQLGLTLHIRNTLISCAAEGARMGARVDASPGDAVQRTTSLINSAISPRFSQDVRASLESVDGVSVVVVRVSAPLPLIGPFGPDHELTVTGRAFEEAQ</sequence>
<dbReference type="Proteomes" id="UP001499938">
    <property type="component" value="Unassembled WGS sequence"/>
</dbReference>
<feature type="domain" description="TadE-like" evidence="1">
    <location>
        <begin position="3"/>
        <end position="40"/>
    </location>
</feature>
<keyword evidence="3" id="KW-1185">Reference proteome</keyword>
<comment type="caution">
    <text evidence="2">The sequence shown here is derived from an EMBL/GenBank/DDBJ whole genome shotgun (WGS) entry which is preliminary data.</text>
</comment>
<reference evidence="2 3" key="1">
    <citation type="journal article" date="2019" name="Int. J. Syst. Evol. Microbiol.">
        <title>The Global Catalogue of Microorganisms (GCM) 10K type strain sequencing project: providing services to taxonomists for standard genome sequencing and annotation.</title>
        <authorList>
            <consortium name="The Broad Institute Genomics Platform"/>
            <consortium name="The Broad Institute Genome Sequencing Center for Infectious Disease"/>
            <person name="Wu L."/>
            <person name="Ma J."/>
        </authorList>
    </citation>
    <scope>NUCLEOTIDE SEQUENCE [LARGE SCALE GENOMIC DNA]</scope>
    <source>
        <strain evidence="2 3">JCM 15592</strain>
    </source>
</reference>
<dbReference type="Pfam" id="PF07811">
    <property type="entry name" value="TadE"/>
    <property type="match status" value="1"/>
</dbReference>